<keyword evidence="10" id="KW-1185">Reference proteome</keyword>
<feature type="domain" description="WSC" evidence="8">
    <location>
        <begin position="40"/>
        <end position="143"/>
    </location>
</feature>
<accession>A0AAN7A5R4</accession>
<name>A0AAN7A5R4_9PEZI</name>
<reference evidence="9" key="1">
    <citation type="journal article" date="2023" name="Mol. Phylogenet. Evol.">
        <title>Genome-scale phylogeny and comparative genomics of the fungal order Sordariales.</title>
        <authorList>
            <person name="Hensen N."/>
            <person name="Bonometti L."/>
            <person name="Westerberg I."/>
            <person name="Brannstrom I.O."/>
            <person name="Guillou S."/>
            <person name="Cros-Aarteil S."/>
            <person name="Calhoun S."/>
            <person name="Haridas S."/>
            <person name="Kuo A."/>
            <person name="Mondo S."/>
            <person name="Pangilinan J."/>
            <person name="Riley R."/>
            <person name="LaButti K."/>
            <person name="Andreopoulos B."/>
            <person name="Lipzen A."/>
            <person name="Chen C."/>
            <person name="Yan M."/>
            <person name="Daum C."/>
            <person name="Ng V."/>
            <person name="Clum A."/>
            <person name="Steindorff A."/>
            <person name="Ohm R.A."/>
            <person name="Martin F."/>
            <person name="Silar P."/>
            <person name="Natvig D.O."/>
            <person name="Lalanne C."/>
            <person name="Gautier V."/>
            <person name="Ament-Velasquez S.L."/>
            <person name="Kruys A."/>
            <person name="Hutchinson M.I."/>
            <person name="Powell A.J."/>
            <person name="Barry K."/>
            <person name="Miller A.N."/>
            <person name="Grigoriev I.V."/>
            <person name="Debuchy R."/>
            <person name="Gladieux P."/>
            <person name="Hiltunen Thoren M."/>
            <person name="Johannesson H."/>
        </authorList>
    </citation>
    <scope>NUCLEOTIDE SEQUENCE</scope>
    <source>
        <strain evidence="9">CBS 892.96</strain>
    </source>
</reference>
<feature type="signal peptide" evidence="7">
    <location>
        <begin position="1"/>
        <end position="17"/>
    </location>
</feature>
<proteinExistence type="predicted"/>
<keyword evidence="5" id="KW-0472">Membrane</keyword>
<dbReference type="InterPro" id="IPR051836">
    <property type="entry name" value="Kremen_rcpt"/>
</dbReference>
<keyword evidence="2" id="KW-0812">Transmembrane</keyword>
<evidence type="ECO:0000256" key="3">
    <source>
        <dbReference type="ARBA" id="ARBA00022729"/>
    </source>
</evidence>
<keyword evidence="6" id="KW-0325">Glycoprotein</keyword>
<evidence type="ECO:0000259" key="8">
    <source>
        <dbReference type="PROSITE" id="PS51212"/>
    </source>
</evidence>
<evidence type="ECO:0000256" key="7">
    <source>
        <dbReference type="SAM" id="SignalP"/>
    </source>
</evidence>
<comment type="subcellular location">
    <subcellularLocation>
        <location evidence="1">Membrane</location>
        <topology evidence="1">Single-pass membrane protein</topology>
    </subcellularLocation>
</comment>
<dbReference type="PANTHER" id="PTHR24269:SF16">
    <property type="entry name" value="PROTEIN SLG1"/>
    <property type="match status" value="1"/>
</dbReference>
<sequence length="170" mass="17927">MKFLILLLLSVLGLVAAQQSDNNNNNTDKKAVAIHPGGQGYTYHGCFTETTNIANTTGRRALDGGINDVRPDTMTVEKCWEFCGRGGSSYKFAGLEYSRECWCSQSLSGLSSKVADSECDLPCDGNSTQACGGSLKLTVYIAGAAAHLAGRSSLLASLAVVVIMVFGSVF</sequence>
<dbReference type="Proteomes" id="UP001302321">
    <property type="component" value="Unassembled WGS sequence"/>
</dbReference>
<evidence type="ECO:0000256" key="6">
    <source>
        <dbReference type="ARBA" id="ARBA00023180"/>
    </source>
</evidence>
<evidence type="ECO:0000313" key="10">
    <source>
        <dbReference type="Proteomes" id="UP001302321"/>
    </source>
</evidence>
<dbReference type="Pfam" id="PF01822">
    <property type="entry name" value="WSC"/>
    <property type="match status" value="1"/>
</dbReference>
<evidence type="ECO:0000256" key="2">
    <source>
        <dbReference type="ARBA" id="ARBA00022692"/>
    </source>
</evidence>
<protein>
    <submittedName>
        <fullName evidence="9">WSC domain-containing protein</fullName>
    </submittedName>
</protein>
<reference evidence="9" key="2">
    <citation type="submission" date="2023-05" db="EMBL/GenBank/DDBJ databases">
        <authorList>
            <consortium name="Lawrence Berkeley National Laboratory"/>
            <person name="Steindorff A."/>
            <person name="Hensen N."/>
            <person name="Bonometti L."/>
            <person name="Westerberg I."/>
            <person name="Brannstrom I.O."/>
            <person name="Guillou S."/>
            <person name="Cros-Aarteil S."/>
            <person name="Calhoun S."/>
            <person name="Haridas S."/>
            <person name="Kuo A."/>
            <person name="Mondo S."/>
            <person name="Pangilinan J."/>
            <person name="Riley R."/>
            <person name="Labutti K."/>
            <person name="Andreopoulos B."/>
            <person name="Lipzen A."/>
            <person name="Chen C."/>
            <person name="Yanf M."/>
            <person name="Daum C."/>
            <person name="Ng V."/>
            <person name="Clum A."/>
            <person name="Ohm R."/>
            <person name="Martin F."/>
            <person name="Silar P."/>
            <person name="Natvig D."/>
            <person name="Lalanne C."/>
            <person name="Gautier V."/>
            <person name="Ament-Velasquez S.L."/>
            <person name="Kruys A."/>
            <person name="Hutchinson M.I."/>
            <person name="Powell A.J."/>
            <person name="Barry K."/>
            <person name="Miller A.N."/>
            <person name="Grigoriev I.V."/>
            <person name="Debuchy R."/>
            <person name="Gladieux P."/>
            <person name="Thoren M.H."/>
            <person name="Johannesson H."/>
        </authorList>
    </citation>
    <scope>NUCLEOTIDE SEQUENCE</scope>
    <source>
        <strain evidence="9">CBS 892.96</strain>
    </source>
</reference>
<dbReference type="GO" id="GO:0005886">
    <property type="term" value="C:plasma membrane"/>
    <property type="evidence" value="ECO:0007669"/>
    <property type="project" value="TreeGrafter"/>
</dbReference>
<evidence type="ECO:0000256" key="4">
    <source>
        <dbReference type="ARBA" id="ARBA00022989"/>
    </source>
</evidence>
<keyword evidence="3 7" id="KW-0732">Signal</keyword>
<feature type="chain" id="PRO_5042945569" evidence="7">
    <location>
        <begin position="18"/>
        <end position="170"/>
    </location>
</feature>
<dbReference type="InterPro" id="IPR002889">
    <property type="entry name" value="WSC_carb-bd"/>
</dbReference>
<keyword evidence="4" id="KW-1133">Transmembrane helix</keyword>
<dbReference type="EMBL" id="MU866201">
    <property type="protein sequence ID" value="KAK4176316.1"/>
    <property type="molecule type" value="Genomic_DNA"/>
</dbReference>
<dbReference type="AlphaFoldDB" id="A0AAN7A5R4"/>
<gene>
    <name evidence="9" type="ORF">QBC36DRAFT_329514</name>
</gene>
<evidence type="ECO:0000256" key="1">
    <source>
        <dbReference type="ARBA" id="ARBA00004167"/>
    </source>
</evidence>
<dbReference type="PROSITE" id="PS51212">
    <property type="entry name" value="WSC"/>
    <property type="match status" value="1"/>
</dbReference>
<evidence type="ECO:0000313" key="9">
    <source>
        <dbReference type="EMBL" id="KAK4176316.1"/>
    </source>
</evidence>
<dbReference type="SMART" id="SM00321">
    <property type="entry name" value="WSC"/>
    <property type="match status" value="1"/>
</dbReference>
<organism evidence="9 10">
    <name type="scientific">Triangularia setosa</name>
    <dbReference type="NCBI Taxonomy" id="2587417"/>
    <lineage>
        <taxon>Eukaryota</taxon>
        <taxon>Fungi</taxon>
        <taxon>Dikarya</taxon>
        <taxon>Ascomycota</taxon>
        <taxon>Pezizomycotina</taxon>
        <taxon>Sordariomycetes</taxon>
        <taxon>Sordariomycetidae</taxon>
        <taxon>Sordariales</taxon>
        <taxon>Podosporaceae</taxon>
        <taxon>Triangularia</taxon>
    </lineage>
</organism>
<evidence type="ECO:0000256" key="5">
    <source>
        <dbReference type="ARBA" id="ARBA00023136"/>
    </source>
</evidence>
<comment type="caution">
    <text evidence="9">The sequence shown here is derived from an EMBL/GenBank/DDBJ whole genome shotgun (WGS) entry which is preliminary data.</text>
</comment>
<dbReference type="PANTHER" id="PTHR24269">
    <property type="entry name" value="KREMEN PROTEIN"/>
    <property type="match status" value="1"/>
</dbReference>